<dbReference type="PROSITE" id="PS00570">
    <property type="entry name" value="RING_HYDROXYL_ALPHA"/>
    <property type="match status" value="1"/>
</dbReference>
<evidence type="ECO:0000256" key="4">
    <source>
        <dbReference type="ARBA" id="ARBA00022723"/>
    </source>
</evidence>
<feature type="domain" description="Rieske" evidence="9">
    <location>
        <begin position="46"/>
        <end position="161"/>
    </location>
</feature>
<evidence type="ECO:0000256" key="7">
    <source>
        <dbReference type="ARBA" id="ARBA00023014"/>
    </source>
</evidence>
<accession>A0A369AMQ4</accession>
<evidence type="ECO:0000256" key="1">
    <source>
        <dbReference type="ARBA" id="ARBA00001962"/>
    </source>
</evidence>
<dbReference type="GO" id="GO:0005506">
    <property type="term" value="F:iron ion binding"/>
    <property type="evidence" value="ECO:0007669"/>
    <property type="project" value="InterPro"/>
</dbReference>
<dbReference type="RefSeq" id="WP_114482272.1">
    <property type="nucleotide sequence ID" value="NZ_QPJU01000002.1"/>
</dbReference>
<sequence length="423" mass="47298">MPTSTPHSAATAAKPQDSGCRVPYAVFTDPAFYAREQEQIFRGAHWSFVALEAEIPNAGDYKTTFVGDTPVIVTRAADGQVHTVVNRCAHRGALLARDLRGNRQTLECVYHQWCFSLDGALVGLPFRRGIRGQGGMPADFDMRQHDLQRLRVELLHGLVFATFSPETPPLAEYLGPMVIESIARIFRKPVRPLGDLRQYVHGNWKLYAENIRDPYHASLLHLFHTTFGTYRSSQQGGVKLDAQHRHSMLHARSGSNDAQRDQEVYKDMRTFNAQFRLQDPSLLAGRPEFDDGITLVILSVFPNLVVQQIANTLAVRQIVPYAPDAFELVWTEFGYADDDAEMTRIRLKQSNLIGPAGLISMEDGEAVEIVQRAVVRDQDKTSFIAMGGAEARDADHLVTESSIIGFWEYYAKVVGFDHPKTAG</sequence>
<evidence type="ECO:0000256" key="3">
    <source>
        <dbReference type="ARBA" id="ARBA00022714"/>
    </source>
</evidence>
<keyword evidence="11" id="KW-1185">Reference proteome</keyword>
<dbReference type="CDD" id="cd08880">
    <property type="entry name" value="RHO_alpha_C_ahdA1c-like"/>
    <property type="match status" value="1"/>
</dbReference>
<dbReference type="PANTHER" id="PTHR43756">
    <property type="entry name" value="CHOLINE MONOOXYGENASE, CHLOROPLASTIC"/>
    <property type="match status" value="1"/>
</dbReference>
<dbReference type="Proteomes" id="UP000252174">
    <property type="component" value="Unassembled WGS sequence"/>
</dbReference>
<dbReference type="InterPro" id="IPR043264">
    <property type="entry name" value="AhdA1c-like_alpha_C"/>
</dbReference>
<dbReference type="Gene3D" id="2.102.10.10">
    <property type="entry name" value="Rieske [2Fe-2S] iron-sulphur domain"/>
    <property type="match status" value="1"/>
</dbReference>
<organism evidence="10 11">
    <name type="scientific">Extensimonas vulgaris</name>
    <dbReference type="NCBI Taxonomy" id="1031594"/>
    <lineage>
        <taxon>Bacteria</taxon>
        <taxon>Pseudomonadati</taxon>
        <taxon>Pseudomonadota</taxon>
        <taxon>Betaproteobacteria</taxon>
        <taxon>Burkholderiales</taxon>
        <taxon>Comamonadaceae</taxon>
        <taxon>Extensimonas</taxon>
    </lineage>
</organism>
<evidence type="ECO:0000256" key="8">
    <source>
        <dbReference type="ARBA" id="ARBA00023027"/>
    </source>
</evidence>
<dbReference type="OrthoDB" id="9790995at2"/>
<keyword evidence="7" id="KW-0411">Iron-sulfur</keyword>
<protein>
    <submittedName>
        <fullName evidence="10">Anthranilate 1,2-dioxygenase large subunit</fullName>
    </submittedName>
</protein>
<evidence type="ECO:0000313" key="11">
    <source>
        <dbReference type="Proteomes" id="UP000252174"/>
    </source>
</evidence>
<dbReference type="EMBL" id="QPJU01000002">
    <property type="protein sequence ID" value="RCX10669.1"/>
    <property type="molecule type" value="Genomic_DNA"/>
</dbReference>
<dbReference type="Pfam" id="PF00355">
    <property type="entry name" value="Rieske"/>
    <property type="match status" value="1"/>
</dbReference>
<comment type="similarity">
    <text evidence="2">Belongs to the bacterial ring-hydroxylating dioxygenase alpha subunit family.</text>
</comment>
<name>A0A369AMQ4_9BURK</name>
<comment type="cofactor">
    <cofactor evidence="1">
        <name>Fe cation</name>
        <dbReference type="ChEBI" id="CHEBI:24875"/>
    </cofactor>
</comment>
<comment type="caution">
    <text evidence="10">The sequence shown here is derived from an EMBL/GenBank/DDBJ whole genome shotgun (WGS) entry which is preliminary data.</text>
</comment>
<evidence type="ECO:0000256" key="2">
    <source>
        <dbReference type="ARBA" id="ARBA00008751"/>
    </source>
</evidence>
<dbReference type="PRINTS" id="PR00090">
    <property type="entry name" value="RNGDIOXGNASE"/>
</dbReference>
<dbReference type="InterPro" id="IPR001663">
    <property type="entry name" value="Rng_hydr_dOase-A"/>
</dbReference>
<evidence type="ECO:0000256" key="6">
    <source>
        <dbReference type="ARBA" id="ARBA00023004"/>
    </source>
</evidence>
<gene>
    <name evidence="10" type="ORF">DFR45_10270</name>
</gene>
<evidence type="ECO:0000256" key="5">
    <source>
        <dbReference type="ARBA" id="ARBA00023002"/>
    </source>
</evidence>
<reference evidence="10 11" key="1">
    <citation type="submission" date="2018-07" db="EMBL/GenBank/DDBJ databases">
        <title>Genomic Encyclopedia of Type Strains, Phase IV (KMG-IV): sequencing the most valuable type-strain genomes for metagenomic binning, comparative biology and taxonomic classification.</title>
        <authorList>
            <person name="Goeker M."/>
        </authorList>
    </citation>
    <scope>NUCLEOTIDE SEQUENCE [LARGE SCALE GENOMIC DNA]</scope>
    <source>
        <strain evidence="10 11">DSM 100911</strain>
    </source>
</reference>
<dbReference type="InterPro" id="IPR036922">
    <property type="entry name" value="Rieske_2Fe-2S_sf"/>
</dbReference>
<dbReference type="SUPFAM" id="SSF50022">
    <property type="entry name" value="ISP domain"/>
    <property type="match status" value="1"/>
</dbReference>
<evidence type="ECO:0000259" key="9">
    <source>
        <dbReference type="PROSITE" id="PS51296"/>
    </source>
</evidence>
<dbReference type="GO" id="GO:0051537">
    <property type="term" value="F:2 iron, 2 sulfur cluster binding"/>
    <property type="evidence" value="ECO:0007669"/>
    <property type="project" value="UniProtKB-KW"/>
</dbReference>
<dbReference type="Gene3D" id="3.90.380.10">
    <property type="entry name" value="Naphthalene 1,2-dioxygenase Alpha Subunit, Chain A, domain 1"/>
    <property type="match status" value="1"/>
</dbReference>
<dbReference type="AlphaFoldDB" id="A0A369AMQ4"/>
<dbReference type="Pfam" id="PF00848">
    <property type="entry name" value="Ring_hydroxyl_A"/>
    <property type="match status" value="1"/>
</dbReference>
<dbReference type="InterPro" id="IPR015879">
    <property type="entry name" value="Ring_hydroxy_dOase_asu_C_dom"/>
</dbReference>
<keyword evidence="6" id="KW-0408">Iron</keyword>
<keyword evidence="5" id="KW-0560">Oxidoreductase</keyword>
<dbReference type="SUPFAM" id="SSF55961">
    <property type="entry name" value="Bet v1-like"/>
    <property type="match status" value="1"/>
</dbReference>
<dbReference type="InterPro" id="IPR017941">
    <property type="entry name" value="Rieske_2Fe-2S"/>
</dbReference>
<dbReference type="PANTHER" id="PTHR43756:SF5">
    <property type="entry name" value="CHOLINE MONOOXYGENASE, CHLOROPLASTIC"/>
    <property type="match status" value="1"/>
</dbReference>
<dbReference type="PROSITE" id="PS51296">
    <property type="entry name" value="RIESKE"/>
    <property type="match status" value="1"/>
</dbReference>
<keyword evidence="4" id="KW-0479">Metal-binding</keyword>
<proteinExistence type="inferred from homology"/>
<dbReference type="GO" id="GO:0051213">
    <property type="term" value="F:dioxygenase activity"/>
    <property type="evidence" value="ECO:0007669"/>
    <property type="project" value="UniProtKB-KW"/>
</dbReference>
<keyword evidence="8" id="KW-0520">NAD</keyword>
<keyword evidence="3" id="KW-0001">2Fe-2S</keyword>
<keyword evidence="10" id="KW-0223">Dioxygenase</keyword>
<evidence type="ECO:0000313" key="10">
    <source>
        <dbReference type="EMBL" id="RCX10669.1"/>
    </source>
</evidence>
<dbReference type="InterPro" id="IPR015881">
    <property type="entry name" value="ARHD_Rieske_2Fe_2S"/>
</dbReference>